<proteinExistence type="predicted"/>
<evidence type="ECO:0000313" key="1">
    <source>
        <dbReference type="EMBL" id="NOV50300.1"/>
    </source>
</evidence>
<protein>
    <submittedName>
        <fullName evidence="1">Putative secreted protein</fullName>
    </submittedName>
</protein>
<accession>A0A6M2DXA0</accession>
<dbReference type="EMBL" id="GIIL01006574">
    <property type="protein sequence ID" value="NOV50300.1"/>
    <property type="molecule type" value="Transcribed_RNA"/>
</dbReference>
<organism evidence="1">
    <name type="scientific">Xenopsylla cheopis</name>
    <name type="common">Oriental rat flea</name>
    <name type="synonym">Pulex cheopis</name>
    <dbReference type="NCBI Taxonomy" id="163159"/>
    <lineage>
        <taxon>Eukaryota</taxon>
        <taxon>Metazoa</taxon>
        <taxon>Ecdysozoa</taxon>
        <taxon>Arthropoda</taxon>
        <taxon>Hexapoda</taxon>
        <taxon>Insecta</taxon>
        <taxon>Pterygota</taxon>
        <taxon>Neoptera</taxon>
        <taxon>Endopterygota</taxon>
        <taxon>Siphonaptera</taxon>
        <taxon>Pulicidae</taxon>
        <taxon>Xenopsyllinae</taxon>
        <taxon>Xenopsylla</taxon>
    </lineage>
</organism>
<reference evidence="1" key="1">
    <citation type="submission" date="2020-03" db="EMBL/GenBank/DDBJ databases">
        <title>Transcriptomic Profiling of the Digestive Tract of the Rat Flea, Xenopsylla cheopis, Following Blood Feeding and Infection with Yersinia pestis.</title>
        <authorList>
            <person name="Bland D.M."/>
            <person name="Martens C.A."/>
            <person name="Virtaneva K."/>
            <person name="Kanakabandi K."/>
            <person name="Long D."/>
            <person name="Rosenke R."/>
            <person name="Saturday G.A."/>
            <person name="Hoyt F.H."/>
            <person name="Bruno D.P."/>
            <person name="Ribeiro J.M.C."/>
            <person name="Hinnebusch J."/>
        </authorList>
    </citation>
    <scope>NUCLEOTIDE SEQUENCE</scope>
</reference>
<name>A0A6M2DXA0_XENCH</name>
<dbReference type="AlphaFoldDB" id="A0A6M2DXA0"/>
<sequence length="69" mass="8092">MIIFYILVYILHSRLRLRILVMTFPVCNGPVTFLGLGERPCYIQKVSEPFASEVYFVQEFSQLLHPMEP</sequence>